<keyword evidence="7 8" id="KW-0472">Membrane</keyword>
<dbReference type="InterPro" id="IPR015854">
    <property type="entry name" value="ABC_transpr_LolD-like"/>
</dbReference>
<gene>
    <name evidence="8 10" type="primary">lolD</name>
    <name evidence="10" type="ORF">LVJ82_06125</name>
</gene>
<reference evidence="10 11" key="1">
    <citation type="journal article" date="2022" name="Res Sq">
        <title>Evolution of multicellular longitudinally dividing oral cavity symbionts (Neisseriaceae).</title>
        <authorList>
            <person name="Nyongesa S."/>
            <person name="Weber P."/>
            <person name="Bernet E."/>
            <person name="Pullido F."/>
            <person name="Nieckarz M."/>
            <person name="Delaby M."/>
            <person name="Nieves C."/>
            <person name="Viehboeck T."/>
            <person name="Krause N."/>
            <person name="Rivera-Millot A."/>
            <person name="Nakamura A."/>
            <person name="Vischer N."/>
            <person name="VanNieuwenhze M."/>
            <person name="Brun Y."/>
            <person name="Cava F."/>
            <person name="Bulgheresi S."/>
            <person name="Veyrier F."/>
        </authorList>
    </citation>
    <scope>NUCLEOTIDE SEQUENCE [LARGE SCALE GENOMIC DNA]</scope>
    <source>
        <strain evidence="10 11">SN4</strain>
    </source>
</reference>
<evidence type="ECO:0000256" key="7">
    <source>
        <dbReference type="ARBA" id="ARBA00023136"/>
    </source>
</evidence>
<dbReference type="SUPFAM" id="SSF52540">
    <property type="entry name" value="P-loop containing nucleoside triphosphate hydrolases"/>
    <property type="match status" value="1"/>
</dbReference>
<keyword evidence="2 8" id="KW-1003">Cell membrane</keyword>
<dbReference type="PROSITE" id="PS50893">
    <property type="entry name" value="ABC_TRANSPORTER_2"/>
    <property type="match status" value="1"/>
</dbReference>
<dbReference type="SMART" id="SM00382">
    <property type="entry name" value="AAA"/>
    <property type="match status" value="1"/>
</dbReference>
<keyword evidence="5 8" id="KW-0067">ATP-binding</keyword>
<comment type="similarity">
    <text evidence="8">Belongs to the ABC transporter superfamily. Lipoprotein translocase (TC 3.A.1.125) family.</text>
</comment>
<keyword evidence="3 8" id="KW-0997">Cell inner membrane</keyword>
<evidence type="ECO:0000256" key="1">
    <source>
        <dbReference type="ARBA" id="ARBA00022448"/>
    </source>
</evidence>
<dbReference type="EC" id="7.6.2.-" evidence="8"/>
<comment type="function">
    <text evidence="8">Part of the ABC transporter complex LolCDE involved in the translocation of mature outer membrane-directed lipoproteins, from the inner membrane to the periplasmic chaperone, LolA. Responsible for the formation of the LolA-lipoprotein complex in an ATP-dependent manner.</text>
</comment>
<proteinExistence type="inferred from homology"/>
<dbReference type="Pfam" id="PF00005">
    <property type="entry name" value="ABC_tran"/>
    <property type="match status" value="1"/>
</dbReference>
<name>A0ABY4E469_9NEIS</name>
<protein>
    <recommendedName>
        <fullName evidence="8">Lipoprotein-releasing system ATP-binding protein LolD</fullName>
        <ecNumber evidence="8">7.6.2.-</ecNumber>
    </recommendedName>
</protein>
<accession>A0ABY4E469</accession>
<evidence type="ECO:0000313" key="10">
    <source>
        <dbReference type="EMBL" id="UOO90548.1"/>
    </source>
</evidence>
<dbReference type="Gene3D" id="3.40.50.300">
    <property type="entry name" value="P-loop containing nucleotide triphosphate hydrolases"/>
    <property type="match status" value="1"/>
</dbReference>
<evidence type="ECO:0000256" key="8">
    <source>
        <dbReference type="RuleBase" id="RU367068"/>
    </source>
</evidence>
<organism evidence="10 11">
    <name type="scientific">Vitreoscilla massiliensis</name>
    <dbReference type="NCBI Taxonomy" id="1689272"/>
    <lineage>
        <taxon>Bacteria</taxon>
        <taxon>Pseudomonadati</taxon>
        <taxon>Pseudomonadota</taxon>
        <taxon>Betaproteobacteria</taxon>
        <taxon>Neisseriales</taxon>
        <taxon>Neisseriaceae</taxon>
        <taxon>Vitreoscilla</taxon>
    </lineage>
</organism>
<evidence type="ECO:0000256" key="3">
    <source>
        <dbReference type="ARBA" id="ARBA00022519"/>
    </source>
</evidence>
<dbReference type="InterPro" id="IPR017871">
    <property type="entry name" value="ABC_transporter-like_CS"/>
</dbReference>
<dbReference type="InterPro" id="IPR011924">
    <property type="entry name" value="LolD_lipo_ATP-bd"/>
</dbReference>
<keyword evidence="1 8" id="KW-0813">Transport</keyword>
<comment type="subcellular location">
    <subcellularLocation>
        <location evidence="8">Cell inner membrane</location>
        <topology evidence="8">Peripheral membrane protein</topology>
    </subcellularLocation>
</comment>
<evidence type="ECO:0000256" key="2">
    <source>
        <dbReference type="ARBA" id="ARBA00022475"/>
    </source>
</evidence>
<sequence length="234" mass="25754">MSNELVLACYNVSRTYQDGKLKVDVIQSLDLEVKPGESVSIVGASGSGKSTLLHIMGGLDQPSGGEVRLMGQPLKDVSQKELGLLRNQHLGFVYQFHHLLPEFTALENVKMPLLIGKVGKAEAEQRAKEMLEKVGLGNRVDHRPSELSGGERQRAAIARALVTRPKCLLADEPTGNLDRKNAQVILDLMLDLQREMGTALVVVTHDEELAARFGRMLTMREGRLMPYSMAAEQL</sequence>
<dbReference type="PANTHER" id="PTHR24220:SF689">
    <property type="entry name" value="LIPOPROTEIN-RELEASING SYSTEM ATP-BINDING PROTEIN LOLD"/>
    <property type="match status" value="1"/>
</dbReference>
<dbReference type="CDD" id="cd03255">
    <property type="entry name" value="ABC_MJ0796_LolCDE_FtsE"/>
    <property type="match status" value="1"/>
</dbReference>
<dbReference type="InterPro" id="IPR003593">
    <property type="entry name" value="AAA+_ATPase"/>
</dbReference>
<keyword evidence="4 8" id="KW-0547">Nucleotide-binding</keyword>
<dbReference type="RefSeq" id="WP_058304876.1">
    <property type="nucleotide sequence ID" value="NZ_CABKVG010000005.1"/>
</dbReference>
<evidence type="ECO:0000256" key="5">
    <source>
        <dbReference type="ARBA" id="ARBA00022840"/>
    </source>
</evidence>
<evidence type="ECO:0000259" key="9">
    <source>
        <dbReference type="PROSITE" id="PS50893"/>
    </source>
</evidence>
<dbReference type="PROSITE" id="PS00211">
    <property type="entry name" value="ABC_TRANSPORTER_1"/>
    <property type="match status" value="1"/>
</dbReference>
<keyword evidence="6 8" id="KW-1278">Translocase</keyword>
<dbReference type="GO" id="GO:0005524">
    <property type="term" value="F:ATP binding"/>
    <property type="evidence" value="ECO:0007669"/>
    <property type="project" value="UniProtKB-KW"/>
</dbReference>
<dbReference type="InterPro" id="IPR027417">
    <property type="entry name" value="P-loop_NTPase"/>
</dbReference>
<dbReference type="PANTHER" id="PTHR24220">
    <property type="entry name" value="IMPORT ATP-BINDING PROTEIN"/>
    <property type="match status" value="1"/>
</dbReference>
<evidence type="ECO:0000256" key="4">
    <source>
        <dbReference type="ARBA" id="ARBA00022741"/>
    </source>
</evidence>
<dbReference type="Proteomes" id="UP000832011">
    <property type="component" value="Chromosome"/>
</dbReference>
<dbReference type="InterPro" id="IPR003439">
    <property type="entry name" value="ABC_transporter-like_ATP-bd"/>
</dbReference>
<keyword evidence="10" id="KW-0449">Lipoprotein</keyword>
<dbReference type="InterPro" id="IPR017911">
    <property type="entry name" value="MacB-like_ATP-bd"/>
</dbReference>
<feature type="domain" description="ABC transporter" evidence="9">
    <location>
        <begin position="7"/>
        <end position="234"/>
    </location>
</feature>
<dbReference type="NCBIfam" id="TIGR02211">
    <property type="entry name" value="LolD_lipo_ex"/>
    <property type="match status" value="1"/>
</dbReference>
<evidence type="ECO:0000256" key="6">
    <source>
        <dbReference type="ARBA" id="ARBA00022967"/>
    </source>
</evidence>
<evidence type="ECO:0000313" key="11">
    <source>
        <dbReference type="Proteomes" id="UP000832011"/>
    </source>
</evidence>
<dbReference type="EMBL" id="CP091511">
    <property type="protein sequence ID" value="UOO90548.1"/>
    <property type="molecule type" value="Genomic_DNA"/>
</dbReference>
<comment type="subunit">
    <text evidence="8">The complex is composed of two ATP-binding proteins (LolD) and two transmembrane proteins (LolC and LolE).</text>
</comment>
<keyword evidence="11" id="KW-1185">Reference proteome</keyword>